<keyword evidence="7" id="KW-1185">Reference proteome</keyword>
<dbReference type="Pfam" id="PF13564">
    <property type="entry name" value="DoxX_2"/>
    <property type="match status" value="1"/>
</dbReference>
<proteinExistence type="predicted"/>
<dbReference type="AlphaFoldDB" id="A0A7H0IPM2"/>
<accession>A0A7H0IPM2</accession>
<dbReference type="EMBL" id="CP060828">
    <property type="protein sequence ID" value="QNP74738.1"/>
    <property type="molecule type" value="Genomic_DNA"/>
</dbReference>
<feature type="transmembrane region" description="Helical" evidence="5">
    <location>
        <begin position="102"/>
        <end position="117"/>
    </location>
</feature>
<evidence type="ECO:0000256" key="5">
    <source>
        <dbReference type="SAM" id="Phobius"/>
    </source>
</evidence>
<gene>
    <name evidence="6" type="ORF">IAG44_38335</name>
</gene>
<evidence type="ECO:0000256" key="3">
    <source>
        <dbReference type="ARBA" id="ARBA00022989"/>
    </source>
</evidence>
<feature type="transmembrane region" description="Helical" evidence="5">
    <location>
        <begin position="12"/>
        <end position="34"/>
    </location>
</feature>
<feature type="transmembrane region" description="Helical" evidence="5">
    <location>
        <begin position="54"/>
        <end position="71"/>
    </location>
</feature>
<evidence type="ECO:0000313" key="7">
    <source>
        <dbReference type="Proteomes" id="UP000516052"/>
    </source>
</evidence>
<dbReference type="Proteomes" id="UP000516052">
    <property type="component" value="Chromosome"/>
</dbReference>
<evidence type="ECO:0000256" key="2">
    <source>
        <dbReference type="ARBA" id="ARBA00022692"/>
    </source>
</evidence>
<sequence length="140" mass="14631">MSGTAPADGSRAVRVALLVIQALLVPFYLAAGSAKLAGAEQMVEFFDRIGAGHWLRYLAGTVEIPGALGLLVPRLAGLAALGLTGLMTGAVITNLVGGTPSLLAAVLLPLVAVLAWGRRERTAALLLTPRGRRARRRRAW</sequence>
<keyword evidence="4 5" id="KW-0472">Membrane</keyword>
<evidence type="ECO:0000313" key="6">
    <source>
        <dbReference type="EMBL" id="QNP74738.1"/>
    </source>
</evidence>
<name>A0A7H0IPM2_9ACTN</name>
<dbReference type="InterPro" id="IPR032808">
    <property type="entry name" value="DoxX"/>
</dbReference>
<dbReference type="GO" id="GO:0016020">
    <property type="term" value="C:membrane"/>
    <property type="evidence" value="ECO:0007669"/>
    <property type="project" value="UniProtKB-SubCell"/>
</dbReference>
<reference evidence="6 7" key="1">
    <citation type="submission" date="2020-08" db="EMBL/GenBank/DDBJ databases">
        <title>A novel species.</title>
        <authorList>
            <person name="Gao J."/>
        </authorList>
    </citation>
    <scope>NUCLEOTIDE SEQUENCE [LARGE SCALE GENOMIC DNA]</scope>
    <source>
        <strain evidence="6 7">CRXT-G-22</strain>
    </source>
</reference>
<comment type="subcellular location">
    <subcellularLocation>
        <location evidence="1">Membrane</location>
        <topology evidence="1">Multi-pass membrane protein</topology>
    </subcellularLocation>
</comment>
<dbReference type="KEGG" id="sroi:IAG44_38335"/>
<keyword evidence="2 5" id="KW-0812">Transmembrane</keyword>
<evidence type="ECO:0000256" key="1">
    <source>
        <dbReference type="ARBA" id="ARBA00004141"/>
    </source>
</evidence>
<organism evidence="6 7">
    <name type="scientific">Streptomyces roseirectus</name>
    <dbReference type="NCBI Taxonomy" id="2768066"/>
    <lineage>
        <taxon>Bacteria</taxon>
        <taxon>Bacillati</taxon>
        <taxon>Actinomycetota</taxon>
        <taxon>Actinomycetes</taxon>
        <taxon>Kitasatosporales</taxon>
        <taxon>Streptomycetaceae</taxon>
        <taxon>Streptomyces</taxon>
    </lineage>
</organism>
<protein>
    <submittedName>
        <fullName evidence="6">DoxX family protein</fullName>
    </submittedName>
</protein>
<evidence type="ECO:0000256" key="4">
    <source>
        <dbReference type="ARBA" id="ARBA00023136"/>
    </source>
</evidence>
<keyword evidence="3 5" id="KW-1133">Transmembrane helix</keyword>